<dbReference type="Gene3D" id="1.10.10.10">
    <property type="entry name" value="Winged helix-like DNA-binding domain superfamily/Winged helix DNA-binding domain"/>
    <property type="match status" value="1"/>
</dbReference>
<keyword evidence="2" id="KW-1185">Reference proteome</keyword>
<evidence type="ECO:0000313" key="1">
    <source>
        <dbReference type="EMBL" id="WOB11158.1"/>
    </source>
</evidence>
<organism evidence="1 2">
    <name type="scientific">Piscinibacter gummiphilus</name>
    <dbReference type="NCBI Taxonomy" id="946333"/>
    <lineage>
        <taxon>Bacteria</taxon>
        <taxon>Pseudomonadati</taxon>
        <taxon>Pseudomonadota</taxon>
        <taxon>Betaproteobacteria</taxon>
        <taxon>Burkholderiales</taxon>
        <taxon>Sphaerotilaceae</taxon>
        <taxon>Piscinibacter</taxon>
    </lineage>
</organism>
<evidence type="ECO:0008006" key="3">
    <source>
        <dbReference type="Google" id="ProtNLM"/>
    </source>
</evidence>
<name>A0ABZ0D801_9BURK</name>
<protein>
    <recommendedName>
        <fullName evidence="3">RNA polymerase sigma-70 region 4 domain-containing protein</fullName>
    </recommendedName>
</protein>
<dbReference type="RefSeq" id="WP_316704323.1">
    <property type="nucleotide sequence ID" value="NZ_CP136337.1"/>
</dbReference>
<gene>
    <name evidence="1" type="ORF">RXV79_27355</name>
</gene>
<sequence length="619" mass="69222">MDREEVLKLRKALRHLEHEERFEDFTLNVLRRYMGVPYPEVFKILAKLEAVYWSPSEVPPLRINAWSDQPLQLRRIELDDDLRKRVQEALALPWIDRVQKFDMRLAGPFGIPPAAWMREQLESKHGIGKELGETTDRILAAAAMTYAQEVESLVRLAVMNSRQKPRPEKFVRWLDIFMGRYVAKGKPPTLQQLGDARGITRERVRQVCDGVIQVLRAAPLCKHALERVIRMAAHAVPCSVAEADEQLAHELGEGAGILGAIELAAELGDVDIGVQMSKVRVRMSGKYEHAPVLESATTETRWSQAALRYAAAECSVVGATNILRLAGHMAMKEGIALGRDDLVSVVTQAPGFAWLDEGNGWFTVGTTERCGLAMRLRKVLSIAKEPVTVDEMAEAYACDTRLFKEDEGARALAIPPTHIIQGMARQWPFVLLRQHTKLVATTPIDPSEELTELEQLAVRIIEDAHGVAPAFQFYETAEAQGVAKITTALMLSASPILVRLEHGLYALRGRRQRDDALANARHQLARKLSQQPVGLDPDVFRVTITEAALNRNEQYTVPSRFHERLAGKSFRIEGTEHVARISMSGSLRGINRALPQLRVGDEVEVRCLGESVRLTIKRA</sequence>
<dbReference type="InterPro" id="IPR036388">
    <property type="entry name" value="WH-like_DNA-bd_sf"/>
</dbReference>
<dbReference type="Proteomes" id="UP001303946">
    <property type="component" value="Plasmid unnamed1"/>
</dbReference>
<accession>A0ABZ0D801</accession>
<dbReference type="EMBL" id="CP136337">
    <property type="protein sequence ID" value="WOB11158.1"/>
    <property type="molecule type" value="Genomic_DNA"/>
</dbReference>
<geneLocation type="plasmid" evidence="1 2">
    <name>unnamed1</name>
</geneLocation>
<evidence type="ECO:0000313" key="2">
    <source>
        <dbReference type="Proteomes" id="UP001303946"/>
    </source>
</evidence>
<proteinExistence type="predicted"/>
<reference evidence="1 2" key="1">
    <citation type="submission" date="2023-10" db="EMBL/GenBank/DDBJ databases">
        <title>Bacteria for the degradation of biodegradable plastic PBAT(Polybutylene adipate terephthalate).</title>
        <authorList>
            <person name="Weon H.-Y."/>
            <person name="Yeon J."/>
        </authorList>
    </citation>
    <scope>NUCLEOTIDE SEQUENCE [LARGE SCALE GENOMIC DNA]</scope>
    <source>
        <strain evidence="1 2">SBD 7-3</strain>
        <plasmid evidence="1 2">unnamed1</plasmid>
    </source>
</reference>
<keyword evidence="1" id="KW-0614">Plasmid</keyword>